<proteinExistence type="inferred from homology"/>
<accession>A0A7J6KZS5</accession>
<dbReference type="Pfam" id="PF00702">
    <property type="entry name" value="Hydrolase"/>
    <property type="match status" value="1"/>
</dbReference>
<dbReference type="InterPro" id="IPR023299">
    <property type="entry name" value="ATPase_P-typ_cyto_dom_N"/>
</dbReference>
<feature type="non-terminal residue" evidence="7">
    <location>
        <position position="1"/>
    </location>
</feature>
<dbReference type="PRINTS" id="PR00119">
    <property type="entry name" value="CATATPASE"/>
</dbReference>
<reference evidence="7 8" key="1">
    <citation type="submission" date="2020-04" db="EMBL/GenBank/DDBJ databases">
        <title>Perkinsus chesapeaki whole genome sequence.</title>
        <authorList>
            <person name="Bogema D.R."/>
        </authorList>
    </citation>
    <scope>NUCLEOTIDE SEQUENCE [LARGE SCALE GENOMIC DNA]</scope>
    <source>
        <strain evidence="7">ATCC PRA-425</strain>
    </source>
</reference>
<dbReference type="AlphaFoldDB" id="A0A7J6KZS5"/>
<sequence length="440" mass="46117">EHHVTSVRRFPASGTLQERDILRLAAGVESLSPHPLASSVVNYYTGCAASYVESPSTLPAVENFRTVGDNLGVAGTVEGKEVMIGGPAMLRYLGLGLEKITEGSASVLFVVIDGKVALSLELEDRIRPGAQEALKSLKKPTMMLTGDRPSVARDVAAEIGIDDYKADLRPGDKLDFIRDYQASDPKTLPLTHARMGSSIQHPVMMVGDGLNDGPALALAAVGVSFASPCRAVSEKAADIVITDPNRGLFLLSHLIVLGSRVRNIIRENLALALCTKAIVVAVGAAGYIPLWASVLSDGLCLLLVMVNGARPLDWKPSNAAVMDKFVNEATQVRSSAVPVPVKEPSSTKCKSSCCQKGAGNTCCGSKSDKACGGASESLPNRGLAPPTNEVRSCRASKCCSVPNVEGRQQQASKCCDDAQEAAAVGSASCRSKQCCKAGPN</sequence>
<keyword evidence="4 6" id="KW-1133">Transmembrane helix</keyword>
<evidence type="ECO:0000313" key="7">
    <source>
        <dbReference type="EMBL" id="KAF4652414.1"/>
    </source>
</evidence>
<dbReference type="GO" id="GO:0005524">
    <property type="term" value="F:ATP binding"/>
    <property type="evidence" value="ECO:0007669"/>
    <property type="project" value="InterPro"/>
</dbReference>
<evidence type="ECO:0000256" key="5">
    <source>
        <dbReference type="ARBA" id="ARBA00023136"/>
    </source>
</evidence>
<dbReference type="InterPro" id="IPR036412">
    <property type="entry name" value="HAD-like_sf"/>
</dbReference>
<dbReference type="EMBL" id="JAAPAO010000927">
    <property type="protein sequence ID" value="KAF4652414.1"/>
    <property type="molecule type" value="Genomic_DNA"/>
</dbReference>
<dbReference type="SUPFAM" id="SSF56784">
    <property type="entry name" value="HAD-like"/>
    <property type="match status" value="1"/>
</dbReference>
<comment type="subcellular location">
    <subcellularLocation>
        <location evidence="1">Membrane</location>
    </subcellularLocation>
</comment>
<evidence type="ECO:0000256" key="2">
    <source>
        <dbReference type="ARBA" id="ARBA00006024"/>
    </source>
</evidence>
<keyword evidence="8" id="KW-1185">Reference proteome</keyword>
<keyword evidence="5 6" id="KW-0472">Membrane</keyword>
<comment type="caution">
    <text evidence="7">The sequence shown here is derived from an EMBL/GenBank/DDBJ whole genome shotgun (WGS) entry which is preliminary data.</text>
</comment>
<evidence type="ECO:0000313" key="8">
    <source>
        <dbReference type="Proteomes" id="UP000591131"/>
    </source>
</evidence>
<dbReference type="InterPro" id="IPR051014">
    <property type="entry name" value="Cation_Transport_ATPase_IB"/>
</dbReference>
<dbReference type="Proteomes" id="UP000591131">
    <property type="component" value="Unassembled WGS sequence"/>
</dbReference>
<dbReference type="Gene3D" id="3.40.1110.10">
    <property type="entry name" value="Calcium-transporting ATPase, cytoplasmic domain N"/>
    <property type="match status" value="1"/>
</dbReference>
<gene>
    <name evidence="7" type="primary">HMA2_2</name>
    <name evidence="7" type="ORF">FOL47_011091</name>
</gene>
<dbReference type="NCBIfam" id="TIGR01494">
    <property type="entry name" value="ATPase_P-type"/>
    <property type="match status" value="1"/>
</dbReference>
<keyword evidence="3 6" id="KW-0812">Transmembrane</keyword>
<evidence type="ECO:0000256" key="6">
    <source>
        <dbReference type="SAM" id="Phobius"/>
    </source>
</evidence>
<organism evidence="7 8">
    <name type="scientific">Perkinsus chesapeaki</name>
    <name type="common">Clam parasite</name>
    <name type="synonym">Perkinsus andrewsi</name>
    <dbReference type="NCBI Taxonomy" id="330153"/>
    <lineage>
        <taxon>Eukaryota</taxon>
        <taxon>Sar</taxon>
        <taxon>Alveolata</taxon>
        <taxon>Perkinsozoa</taxon>
        <taxon>Perkinsea</taxon>
        <taxon>Perkinsida</taxon>
        <taxon>Perkinsidae</taxon>
        <taxon>Perkinsus</taxon>
    </lineage>
</organism>
<evidence type="ECO:0000256" key="3">
    <source>
        <dbReference type="ARBA" id="ARBA00022692"/>
    </source>
</evidence>
<evidence type="ECO:0000256" key="1">
    <source>
        <dbReference type="ARBA" id="ARBA00004370"/>
    </source>
</evidence>
<dbReference type="PANTHER" id="PTHR48085:SF5">
    <property type="entry name" value="CADMIUM_ZINC-TRANSPORTING ATPASE HMA4-RELATED"/>
    <property type="match status" value="1"/>
</dbReference>
<dbReference type="GO" id="GO:0016887">
    <property type="term" value="F:ATP hydrolysis activity"/>
    <property type="evidence" value="ECO:0007669"/>
    <property type="project" value="InterPro"/>
</dbReference>
<dbReference type="GO" id="GO:0016020">
    <property type="term" value="C:membrane"/>
    <property type="evidence" value="ECO:0007669"/>
    <property type="project" value="UniProtKB-SubCell"/>
</dbReference>
<dbReference type="GO" id="GO:0022857">
    <property type="term" value="F:transmembrane transporter activity"/>
    <property type="evidence" value="ECO:0007669"/>
    <property type="project" value="TreeGrafter"/>
</dbReference>
<comment type="similarity">
    <text evidence="2">Belongs to the cation transport ATPase (P-type) (TC 3.A.3) family. Type IB subfamily.</text>
</comment>
<dbReference type="InterPro" id="IPR001757">
    <property type="entry name" value="P_typ_ATPase"/>
</dbReference>
<name>A0A7J6KZS5_PERCH</name>
<dbReference type="Gene3D" id="3.40.50.1000">
    <property type="entry name" value="HAD superfamily/HAD-like"/>
    <property type="match status" value="1"/>
</dbReference>
<evidence type="ECO:0000256" key="4">
    <source>
        <dbReference type="ARBA" id="ARBA00022989"/>
    </source>
</evidence>
<protein>
    <submittedName>
        <fullName evidence="7">Copper-transporting ATPase</fullName>
    </submittedName>
</protein>
<dbReference type="InterPro" id="IPR023214">
    <property type="entry name" value="HAD_sf"/>
</dbReference>
<dbReference type="PANTHER" id="PTHR48085">
    <property type="entry name" value="CADMIUM/ZINC-TRANSPORTING ATPASE HMA2-RELATED"/>
    <property type="match status" value="1"/>
</dbReference>
<dbReference type="OrthoDB" id="436087at2759"/>
<dbReference type="SUPFAM" id="SSF81660">
    <property type="entry name" value="Metal cation-transporting ATPase, ATP-binding domain N"/>
    <property type="match status" value="1"/>
</dbReference>
<feature type="transmembrane region" description="Helical" evidence="6">
    <location>
        <begin position="269"/>
        <end position="288"/>
    </location>
</feature>